<reference evidence="2 3" key="1">
    <citation type="journal article" date="2007" name="Proc. Natl. Acad. Sci. U.S.A.">
        <title>The Orientia tsutsugamushi genome reveals massive proliferation of conjugative type IV secretion system and host-cell interaction genes.</title>
        <authorList>
            <person name="Cho N.-H."/>
            <person name="Kim H.-R."/>
            <person name="Lee J.-H."/>
            <person name="Kim S.-Y."/>
            <person name="Kim J."/>
            <person name="Cha S."/>
            <person name="Kim S.-Y."/>
            <person name="Darby A.C."/>
            <person name="Fuxelius H.-H."/>
            <person name="Yin J."/>
            <person name="Kim J.H."/>
            <person name="Kim J."/>
            <person name="Lee S.J."/>
            <person name="Koh Y.-S."/>
            <person name="Jang W.-J."/>
            <person name="Park K.-H."/>
            <person name="Andersson S.G.E."/>
            <person name="Choi M.-S."/>
            <person name="Kim I.-S."/>
        </authorList>
    </citation>
    <scope>NUCLEOTIDE SEQUENCE [LARGE SCALE GENOMIC DNA]</scope>
    <source>
        <strain evidence="2 3">Boryong</strain>
    </source>
</reference>
<name>A5CC10_ORITB</name>
<dbReference type="eggNOG" id="COG2205">
    <property type="taxonomic scope" value="Bacteria"/>
</dbReference>
<dbReference type="RefSeq" id="WP_011944264.1">
    <property type="nucleotide sequence ID" value="NC_009488.1"/>
</dbReference>
<feature type="domain" description="Histidine kinase" evidence="1">
    <location>
        <begin position="311"/>
        <end position="532"/>
    </location>
</feature>
<keyword evidence="2" id="KW-0418">Kinase</keyword>
<dbReference type="PROSITE" id="PS50109">
    <property type="entry name" value="HIS_KIN"/>
    <property type="match status" value="1"/>
</dbReference>
<sequence length="533" mass="61708">MPIEDEGQNKINKLTEKLSTEGINSTTIKQVDAELQKLYCQLEKSGQVSIKLIDWIQYFRRIVNNYDKKKINIIASLNGIIFLFRQYIASTNIRIETFNIESLINNTVIRMRKNFENENINLNVQNDIKTVLIGDSFRIKAVISQLIGSAIINSSKHSKITININQYSEILQFTVQNIVLSPSKEKLERINSELENLNLVTYQELGEGLAFIKHLIHQLKGRLRAKEENNYITFAFEVPITSFNSSFGECYEKKISNQWIVQIPSMLITLVNGERENIDEYIEIITKLRKAKYQVEVAESLKEYCVNLIQNIKYRFNIATSEIVRLASEIMLSDSKNKDKLKTILNRAVNLQEYCNDVVYTLRSEIENENLCLKKFSIQKLVKDAVRRLEDIAKEKDIKINYNFQYKMKDIVIGNSDHLQAILSQLIGGVIRFNHSYKVIITVHLFTVKNYIKSDNILQFRIHDKGSGISKEKLGNIKAKLADFDLVRDCPLMLESGLWFVNYLINQLNGEMEIESEKDKFTTITCNIPVQLF</sequence>
<protein>
    <submittedName>
        <fullName evidence="2">Putative signal transduction histidine kinase</fullName>
    </submittedName>
</protein>
<dbReference type="GO" id="GO:0016301">
    <property type="term" value="F:kinase activity"/>
    <property type="evidence" value="ECO:0007669"/>
    <property type="project" value="UniProtKB-KW"/>
</dbReference>
<dbReference type="SMART" id="SM00387">
    <property type="entry name" value="HATPase_c"/>
    <property type="match status" value="2"/>
</dbReference>
<dbReference type="PANTHER" id="PTHR45530">
    <property type="entry name" value="SENSORY TRANSDUCTION HISTIDINE KINASE"/>
    <property type="match status" value="1"/>
</dbReference>
<organism evidence="2 3">
    <name type="scientific">Orientia tsutsugamushi (strain Boryong)</name>
    <name type="common">Rickettsia tsutsugamushi</name>
    <dbReference type="NCBI Taxonomy" id="357244"/>
    <lineage>
        <taxon>Bacteria</taxon>
        <taxon>Pseudomonadati</taxon>
        <taxon>Pseudomonadota</taxon>
        <taxon>Alphaproteobacteria</taxon>
        <taxon>Rickettsiales</taxon>
        <taxon>Rickettsiaceae</taxon>
        <taxon>Rickettsieae</taxon>
        <taxon>Orientia</taxon>
    </lineage>
</organism>
<dbReference type="Proteomes" id="UP000001565">
    <property type="component" value="Chromosome"/>
</dbReference>
<dbReference type="InterPro" id="IPR003594">
    <property type="entry name" value="HATPase_dom"/>
</dbReference>
<proteinExistence type="predicted"/>
<dbReference type="eggNOG" id="COG4585">
    <property type="taxonomic scope" value="Bacteria"/>
</dbReference>
<dbReference type="AlphaFoldDB" id="A5CC10"/>
<evidence type="ECO:0000313" key="2">
    <source>
        <dbReference type="EMBL" id="CAM79156.1"/>
    </source>
</evidence>
<dbReference type="HOGENOM" id="CLU_634371_0_0_5"/>
<dbReference type="SUPFAM" id="SSF55874">
    <property type="entry name" value="ATPase domain of HSP90 chaperone/DNA topoisomerase II/histidine kinase"/>
    <property type="match status" value="2"/>
</dbReference>
<gene>
    <name evidence="2" type="primary">hkp3</name>
    <name evidence="2" type="ordered locus">OTBS_0090</name>
</gene>
<dbReference type="Pfam" id="PF02518">
    <property type="entry name" value="HATPase_c"/>
    <property type="match status" value="1"/>
</dbReference>
<dbReference type="Gene3D" id="3.30.565.10">
    <property type="entry name" value="Histidine kinase-like ATPase, C-terminal domain"/>
    <property type="match status" value="2"/>
</dbReference>
<dbReference type="KEGG" id="ots:OTBS_0090"/>
<accession>A5CC10</accession>
<evidence type="ECO:0000259" key="1">
    <source>
        <dbReference type="PROSITE" id="PS50109"/>
    </source>
</evidence>
<evidence type="ECO:0000313" key="3">
    <source>
        <dbReference type="Proteomes" id="UP000001565"/>
    </source>
</evidence>
<dbReference type="PANTHER" id="PTHR45530:SF3">
    <property type="entry name" value="TWO-COMPONENT SYSTEM NARL FAMILY SENSOR HISTIDINE KINASE BARA"/>
    <property type="match status" value="1"/>
</dbReference>
<dbReference type="InterPro" id="IPR005467">
    <property type="entry name" value="His_kinase_dom"/>
</dbReference>
<dbReference type="InterPro" id="IPR036890">
    <property type="entry name" value="HATPase_C_sf"/>
</dbReference>
<keyword evidence="2" id="KW-0808">Transferase</keyword>
<dbReference type="EMBL" id="AM494475">
    <property type="protein sequence ID" value="CAM79156.1"/>
    <property type="molecule type" value="Genomic_DNA"/>
</dbReference>